<dbReference type="InterPro" id="IPR050275">
    <property type="entry name" value="PGM_Phosphatase"/>
</dbReference>
<organism evidence="1 2">
    <name type="scientific">Candidatus Methylopumilus turicensis</name>
    <dbReference type="NCBI Taxonomy" id="1581680"/>
    <lineage>
        <taxon>Bacteria</taxon>
        <taxon>Pseudomonadati</taxon>
        <taxon>Pseudomonadota</taxon>
        <taxon>Betaproteobacteria</taxon>
        <taxon>Nitrosomonadales</taxon>
        <taxon>Methylophilaceae</taxon>
        <taxon>Candidatus Methylopumilus</taxon>
    </lineage>
</organism>
<dbReference type="AlphaFoldDB" id="A0A0B7ISC0"/>
<protein>
    <submittedName>
        <fullName evidence="1">Phosphoglycerate mutase</fullName>
    </submittedName>
</protein>
<dbReference type="EMBL" id="LN794158">
    <property type="protein sequence ID" value="CEN55133.1"/>
    <property type="molecule type" value="Genomic_DNA"/>
</dbReference>
<sequence length="200" mass="22731">MLFSIVHLMDIFLVRHTTPKIDSELCYGQSDVGLADSFEAEWLSFRSKIAHLESPLVFSSPLQRCFKLAQKAVTHFDFSEQFIDDRLMELNFGDWELKAWRDIPQGLVGEWTDEHVKQAPPNGESFVELHERAKAFLYDLAKHQNNQQALVFTHAGVIRALVTEALKVPLREASGVEVNYGSVTQIALDAGVTRLEFVNR</sequence>
<gene>
    <name evidence="1" type="ORF">BN1209_0076</name>
</gene>
<dbReference type="HOGENOM" id="CLU_033323_8_3_4"/>
<evidence type="ECO:0000313" key="1">
    <source>
        <dbReference type="EMBL" id="CEN55133.1"/>
    </source>
</evidence>
<dbReference type="SMART" id="SM00855">
    <property type="entry name" value="PGAM"/>
    <property type="match status" value="1"/>
</dbReference>
<dbReference type="PANTHER" id="PTHR48100:SF59">
    <property type="entry name" value="ADENOSYLCOBALAMIN_ALPHA-RIBAZOLE PHOSPHATASE"/>
    <property type="match status" value="1"/>
</dbReference>
<keyword evidence="2" id="KW-1185">Reference proteome</keyword>
<dbReference type="Proteomes" id="UP000056322">
    <property type="component" value="Chromosome 1"/>
</dbReference>
<evidence type="ECO:0000313" key="2">
    <source>
        <dbReference type="Proteomes" id="UP000056322"/>
    </source>
</evidence>
<dbReference type="InterPro" id="IPR013078">
    <property type="entry name" value="His_Pase_superF_clade-1"/>
</dbReference>
<accession>A0A0B7ISC0</accession>
<dbReference type="SUPFAM" id="SSF53254">
    <property type="entry name" value="Phosphoglycerate mutase-like"/>
    <property type="match status" value="1"/>
</dbReference>
<dbReference type="GO" id="GO:0005737">
    <property type="term" value="C:cytoplasm"/>
    <property type="evidence" value="ECO:0007669"/>
    <property type="project" value="TreeGrafter"/>
</dbReference>
<dbReference type="CDD" id="cd07067">
    <property type="entry name" value="HP_PGM_like"/>
    <property type="match status" value="1"/>
</dbReference>
<dbReference type="InterPro" id="IPR029033">
    <property type="entry name" value="His_PPase_superfam"/>
</dbReference>
<proteinExistence type="predicted"/>
<dbReference type="PANTHER" id="PTHR48100">
    <property type="entry name" value="BROAD-SPECIFICITY PHOSPHATASE YOR283W-RELATED"/>
    <property type="match status" value="1"/>
</dbReference>
<dbReference type="GO" id="GO:0016791">
    <property type="term" value="F:phosphatase activity"/>
    <property type="evidence" value="ECO:0007669"/>
    <property type="project" value="TreeGrafter"/>
</dbReference>
<reference evidence="2" key="1">
    <citation type="submission" date="2014-12" db="EMBL/GenBank/DDBJ databases">
        <authorList>
            <person name="Salcher M.M."/>
        </authorList>
    </citation>
    <scope>NUCLEOTIDE SEQUENCE [LARGE SCALE GENOMIC DNA]</scope>
    <source>
        <strain evidence="2">MMS-10A-171</strain>
    </source>
</reference>
<dbReference type="STRING" id="1581680.BN1209_0076"/>
<dbReference type="KEGG" id="mbac:BN1209_0076"/>
<dbReference type="Gene3D" id="3.40.50.1240">
    <property type="entry name" value="Phosphoglycerate mutase-like"/>
    <property type="match status" value="1"/>
</dbReference>
<name>A0A0B7ISC0_9PROT</name>
<dbReference type="Pfam" id="PF00300">
    <property type="entry name" value="His_Phos_1"/>
    <property type="match status" value="1"/>
</dbReference>